<name>A0ACB9IS02_9ASTR</name>
<proteinExistence type="predicted"/>
<dbReference type="EMBL" id="CM042024">
    <property type="protein sequence ID" value="KAI3810602.1"/>
    <property type="molecule type" value="Genomic_DNA"/>
</dbReference>
<keyword evidence="2" id="KW-1185">Reference proteome</keyword>
<gene>
    <name evidence="1" type="ORF">L1987_20223</name>
</gene>
<evidence type="ECO:0000313" key="2">
    <source>
        <dbReference type="Proteomes" id="UP001056120"/>
    </source>
</evidence>
<evidence type="ECO:0000313" key="1">
    <source>
        <dbReference type="EMBL" id="KAI3810602.1"/>
    </source>
</evidence>
<reference evidence="2" key="1">
    <citation type="journal article" date="2022" name="Mol. Ecol. Resour.">
        <title>The genomes of chicory, endive, great burdock and yacon provide insights into Asteraceae palaeo-polyploidization history and plant inulin production.</title>
        <authorList>
            <person name="Fan W."/>
            <person name="Wang S."/>
            <person name="Wang H."/>
            <person name="Wang A."/>
            <person name="Jiang F."/>
            <person name="Liu H."/>
            <person name="Zhao H."/>
            <person name="Xu D."/>
            <person name="Zhang Y."/>
        </authorList>
    </citation>
    <scope>NUCLEOTIDE SEQUENCE [LARGE SCALE GENOMIC DNA]</scope>
    <source>
        <strain evidence="2">cv. Yunnan</strain>
    </source>
</reference>
<comment type="caution">
    <text evidence="1">The sequence shown here is derived from an EMBL/GenBank/DDBJ whole genome shotgun (WGS) entry which is preliminary data.</text>
</comment>
<dbReference type="Proteomes" id="UP001056120">
    <property type="component" value="Linkage Group LG07"/>
</dbReference>
<reference evidence="1 2" key="2">
    <citation type="journal article" date="2022" name="Mol. Ecol. Resour.">
        <title>The genomes of chicory, endive, great burdock and yacon provide insights into Asteraceae paleo-polyploidization history and plant inulin production.</title>
        <authorList>
            <person name="Fan W."/>
            <person name="Wang S."/>
            <person name="Wang H."/>
            <person name="Wang A."/>
            <person name="Jiang F."/>
            <person name="Liu H."/>
            <person name="Zhao H."/>
            <person name="Xu D."/>
            <person name="Zhang Y."/>
        </authorList>
    </citation>
    <scope>NUCLEOTIDE SEQUENCE [LARGE SCALE GENOMIC DNA]</scope>
    <source>
        <strain evidence="2">cv. Yunnan</strain>
        <tissue evidence="1">Leaves</tissue>
    </source>
</reference>
<sequence>MIIQRDILDPTTKISQLIYGAVCMEDPIMTRNAITLKQSPIFIKTILTDDPSNNGVLLLLKRKHPHLHQHRFKKKAEEALVKKQEEEARQVDERNYALCIRELQTFGDAAEEEQENTDTVSTTLEESKPETTALQIITGKDYTWVNELRITLPIEYELKHISIYANTHKVKVIPFNCVILHKTIPGKNKTEIKPLGKVEEQRAKHTRNERFIYLDETNKDHGLMHPSNFNLLMYLHYSTPRLPVDIRDAVFITCYDVGKEKLNEEQTTIAQRRKQVRRKDTYHCINK</sequence>
<protein>
    <submittedName>
        <fullName evidence="1">Uncharacterized protein</fullName>
    </submittedName>
</protein>
<accession>A0ACB9IS02</accession>
<organism evidence="1 2">
    <name type="scientific">Smallanthus sonchifolius</name>
    <dbReference type="NCBI Taxonomy" id="185202"/>
    <lineage>
        <taxon>Eukaryota</taxon>
        <taxon>Viridiplantae</taxon>
        <taxon>Streptophyta</taxon>
        <taxon>Embryophyta</taxon>
        <taxon>Tracheophyta</taxon>
        <taxon>Spermatophyta</taxon>
        <taxon>Magnoliopsida</taxon>
        <taxon>eudicotyledons</taxon>
        <taxon>Gunneridae</taxon>
        <taxon>Pentapetalae</taxon>
        <taxon>asterids</taxon>
        <taxon>campanulids</taxon>
        <taxon>Asterales</taxon>
        <taxon>Asteraceae</taxon>
        <taxon>Asteroideae</taxon>
        <taxon>Heliantheae alliance</taxon>
        <taxon>Millerieae</taxon>
        <taxon>Smallanthus</taxon>
    </lineage>
</organism>